<dbReference type="Proteomes" id="UP000783863">
    <property type="component" value="Unassembled WGS sequence"/>
</dbReference>
<proteinExistence type="predicted"/>
<evidence type="ECO:0000313" key="2">
    <source>
        <dbReference type="Proteomes" id="UP000783863"/>
    </source>
</evidence>
<dbReference type="RefSeq" id="WP_220588080.1">
    <property type="nucleotide sequence ID" value="NZ_RKLQ01000002.1"/>
</dbReference>
<name>A0A8J8C804_9EURY</name>
<protein>
    <recommendedName>
        <fullName evidence="3">Cell surface glycoprotein</fullName>
    </recommendedName>
</protein>
<comment type="caution">
    <text evidence="1">The sequence shown here is derived from an EMBL/GenBank/DDBJ whole genome shotgun (WGS) entry which is preliminary data.</text>
</comment>
<dbReference type="NCBIfam" id="NF045517">
    <property type="entry name" value="halo_surf_dom"/>
    <property type="match status" value="2"/>
</dbReference>
<gene>
    <name evidence="1" type="ORF">EGD98_09170</name>
</gene>
<reference evidence="1" key="1">
    <citation type="submission" date="2021-06" db="EMBL/GenBank/DDBJ databases">
        <title>Halomicroarcula sp. F24A a new haloarchaeum isolated from saline soil.</title>
        <authorList>
            <person name="Duran-Viseras A."/>
            <person name="Sanchez-Porro C."/>
            <person name="Ventosa A."/>
        </authorList>
    </citation>
    <scope>NUCLEOTIDE SEQUENCE</scope>
    <source>
        <strain evidence="1">F24A</strain>
    </source>
</reference>
<organism evidence="1 2">
    <name type="scientific">Haloarcula salinisoli</name>
    <dbReference type="NCBI Taxonomy" id="2487746"/>
    <lineage>
        <taxon>Archaea</taxon>
        <taxon>Methanobacteriati</taxon>
        <taxon>Methanobacteriota</taxon>
        <taxon>Stenosarchaea group</taxon>
        <taxon>Halobacteria</taxon>
        <taxon>Halobacteriales</taxon>
        <taxon>Haloarculaceae</taxon>
        <taxon>Haloarcula</taxon>
    </lineage>
</organism>
<accession>A0A8J8C804</accession>
<evidence type="ECO:0008006" key="3">
    <source>
        <dbReference type="Google" id="ProtNLM"/>
    </source>
</evidence>
<sequence>MSKESSPKRAIGWRTALSKGSVFLTTLLAVVGLTVAAAGGAVALQSDGEPVNSETTYYTGQAVTVDGLDANETYRVRQVNADDEPGTLQRVLENNAGTIEFTLDGTLSEGEFVIVNESGFVVPVDQGTAETPLSPSPSHTRSAAFEVVTQDLSTEFEDQSTSNDGTAATVEYEISSDVRNNYAVNVSADGLNVDDLNGIFGDANTTQEYPDEDTVTVNRGTTAEGTYDLDFTNISADTYTFEVSVTDADASDSETIEVTDTGDAHQPDGEPLSSDSTYYTGQAVTVDGLDANEAYGVRQVNADDEPRRLQRVLETDAGTVEFTLDGALSEGEFVIVNQDGFVVPVDQGTAETPLSASASHTRSAAFEVITQDLSTEFEDQSTSNDGTAATVEYEISSTVRSKYAVNVSADGLDVDDLNDIFGDANTTQEYPDEDTVTVNRGTTAEGTYDLDFTNISADTYTFETNVTDADASDSETIEVTHGEAGTEASLDYEGDTLNVKNTGGQTISGNTTLDPGTVLSVRIESTDDTDQFVFESEAMVQEDGSFSVTGDFSEYDSGTEFEVTVLDGDTELTSADGEVVAPTHLVYDGDTLNVQNSDNQTVSGNTTLDSGTELTVRIQSTDDTDQFVFESETTVQDDHSFSVSQDFSSAEPGTEFEVIVLDGDTELTTAEGEVAENET</sequence>
<dbReference type="EMBL" id="RKLQ01000002">
    <property type="protein sequence ID" value="MBX0303837.1"/>
    <property type="molecule type" value="Genomic_DNA"/>
</dbReference>
<keyword evidence="2" id="KW-1185">Reference proteome</keyword>
<dbReference type="AlphaFoldDB" id="A0A8J8C804"/>
<evidence type="ECO:0000313" key="1">
    <source>
        <dbReference type="EMBL" id="MBX0303837.1"/>
    </source>
</evidence>